<comment type="similarity">
    <text evidence="10">Belongs to the adenylosuccinate synthetase family.</text>
</comment>
<feature type="binding site" evidence="10">
    <location>
        <begin position="461"/>
        <end position="463"/>
    </location>
    <ligand>
        <name>GTP</name>
        <dbReference type="ChEBI" id="CHEBI:37565"/>
    </ligand>
</feature>
<dbReference type="OrthoDB" id="10265645at2759"/>
<comment type="caution">
    <text evidence="11">The sequence shown here is derived from an EMBL/GenBank/DDBJ whole genome shotgun (WGS) entry which is preliminary data.</text>
</comment>
<comment type="caution">
    <text evidence="10">Lacks conserved residue(s) required for the propagation of feature annotation.</text>
</comment>
<dbReference type="PANTHER" id="PTHR11846">
    <property type="entry name" value="ADENYLOSUCCINATE SYNTHETASE"/>
    <property type="match status" value="1"/>
</dbReference>
<dbReference type="NCBIfam" id="TIGR00184">
    <property type="entry name" value="purA"/>
    <property type="match status" value="1"/>
</dbReference>
<dbReference type="SMART" id="SM00788">
    <property type="entry name" value="Adenylsucc_synt"/>
    <property type="match status" value="1"/>
</dbReference>
<dbReference type="SUPFAM" id="SSF52540">
    <property type="entry name" value="P-loop containing nucleoside triphosphate hydrolases"/>
    <property type="match status" value="1"/>
</dbReference>
<dbReference type="InterPro" id="IPR042109">
    <property type="entry name" value="Adenylosuccinate_synth_dom1"/>
</dbReference>
<dbReference type="HAMAP" id="MF_00011">
    <property type="entry name" value="Adenylosucc_synth"/>
    <property type="match status" value="1"/>
</dbReference>
<dbReference type="CDD" id="cd03108">
    <property type="entry name" value="AdSS"/>
    <property type="match status" value="1"/>
</dbReference>
<keyword evidence="3 10" id="KW-0963">Cytoplasm</keyword>
<dbReference type="GO" id="GO:0005525">
    <property type="term" value="F:GTP binding"/>
    <property type="evidence" value="ECO:0007669"/>
    <property type="project" value="UniProtKB-UniRule"/>
</dbReference>
<evidence type="ECO:0000256" key="2">
    <source>
        <dbReference type="ARBA" id="ARBA00011738"/>
    </source>
</evidence>
<feature type="binding site" evidence="10">
    <location>
        <position position="72"/>
    </location>
    <ligand>
        <name>Mg(2+)</name>
        <dbReference type="ChEBI" id="CHEBI:18420"/>
    </ligand>
</feature>
<feature type="binding site" evidence="10">
    <location>
        <position position="349"/>
    </location>
    <ligand>
        <name>IMP</name>
        <dbReference type="ChEBI" id="CHEBI:58053"/>
    </ligand>
</feature>
<dbReference type="InterPro" id="IPR001114">
    <property type="entry name" value="Adenylosuccinate_synthetase"/>
</dbReference>
<keyword evidence="5 10" id="KW-0479">Metal-binding</keyword>
<dbReference type="Proteomes" id="UP000635477">
    <property type="component" value="Unassembled WGS sequence"/>
</dbReference>
<dbReference type="PANTHER" id="PTHR11846:SF0">
    <property type="entry name" value="ADENYLOSUCCINATE SYNTHETASE"/>
    <property type="match status" value="1"/>
</dbReference>
<feature type="binding site" evidence="10">
    <location>
        <begin position="345"/>
        <end position="351"/>
    </location>
    <ligand>
        <name>substrate</name>
    </ligand>
</feature>
<feature type="binding site" evidence="10">
    <location>
        <begin position="72"/>
        <end position="74"/>
    </location>
    <ligand>
        <name>GTP</name>
        <dbReference type="ChEBI" id="CHEBI:37565"/>
    </ligand>
</feature>
<sequence length="473" mass="52934">MPIKTSTVLNRVFFHPRQRKRHGLFNAQSEQQSISTCPSRLSWVPSGKGKLTDILAPDAQLCARAAGGHNAGHSIVLNSANGVSYSFHLLPSGLINPKCMNYIGSGVVFHVPSFFKELKELHEKGLPNVYDRILVSDRVHIDFDLHAAVDGLEEVELGERKIGTTGRGIISLPLWPPSRSYANTNLTTKAARSGVRLAEVFDKEVFEAKLRRLAYGFKARYGDLLQYDVEEELERFRGYREELRKYAVDGVSFMHSAQKDKMNILIEGANALMLDLDQGSYPYVTSSNTTISGIIAGLTLNPKNITETIGVVKAYTTRVGAGAFKTEDLEEVGTKLQEVGREWGTSTGRRRRCGHLDLVVVRYSNSINYYTSLNLTKLDVLDSFETIKVAIAYRDPETGEELASYPADQKVLDRAEVIYHEMPGWNKPTTSAKTFYDLPKQARDYVEYIEKFVGVKIKWIGTGPDREAMIKRA</sequence>
<dbReference type="UniPathway" id="UPA00075">
    <property type="reaction ID" value="UER00335"/>
</dbReference>
<dbReference type="Gene3D" id="3.90.170.10">
    <property type="entry name" value="Adenylosuccinate Synthetase, subunit A, domain 3"/>
    <property type="match status" value="1"/>
</dbReference>
<evidence type="ECO:0000256" key="6">
    <source>
        <dbReference type="ARBA" id="ARBA00022741"/>
    </source>
</evidence>
<dbReference type="Pfam" id="PF00709">
    <property type="entry name" value="Adenylsucc_synt"/>
    <property type="match status" value="1"/>
</dbReference>
<reference evidence="11" key="1">
    <citation type="journal article" date="2020" name="BMC Genomics">
        <title>Correction to: Identification and distribution of gene clusters required for synthesis of sphingolipid metabolism inhibitors in diverse species of the filamentous fungus Fusarium.</title>
        <authorList>
            <person name="Kim H.S."/>
            <person name="Lohmar J.M."/>
            <person name="Busman M."/>
            <person name="Brown D.W."/>
            <person name="Naumann T.A."/>
            <person name="Divon H.H."/>
            <person name="Lysoe E."/>
            <person name="Uhlig S."/>
            <person name="Proctor R.H."/>
        </authorList>
    </citation>
    <scope>NUCLEOTIDE SEQUENCE</scope>
    <source>
        <strain evidence="11">NRRL 22465</strain>
    </source>
</reference>
<comment type="subunit">
    <text evidence="2 10">Homodimer.</text>
</comment>
<dbReference type="GO" id="GO:0046040">
    <property type="term" value="P:IMP metabolic process"/>
    <property type="evidence" value="ECO:0007669"/>
    <property type="project" value="TreeGrafter"/>
</dbReference>
<dbReference type="FunFam" id="3.90.170.10:FF:000001">
    <property type="entry name" value="Adenylosuccinate synthetase"/>
    <property type="match status" value="1"/>
</dbReference>
<name>A0A8H4XJP0_9HYPO</name>
<comment type="function">
    <text evidence="1">Plays an important role in the de novo pathway and in the salvage pathway of purine nucleotide biosynthesis. Catalyzes the first committed step in the biosynthesis of AMP from IMP.</text>
</comment>
<accession>A0A8H4XJP0</accession>
<keyword evidence="6 10" id="KW-0547">Nucleotide-binding</keyword>
<protein>
    <recommendedName>
        <fullName evidence="10">Adenylosuccinate synthetase</fullName>
        <shortName evidence="10">AMPSase</shortName>
        <shortName evidence="10">AdSS</shortName>
        <ecNumber evidence="10">6.3.4.4</ecNumber>
    </recommendedName>
    <alternativeName>
        <fullName evidence="10">IMP--aspartate ligase</fullName>
    </alternativeName>
</protein>
<keyword evidence="7 10" id="KW-0658">Purine biosynthesis</keyword>
<comment type="pathway">
    <text evidence="10">Purine metabolism; AMP biosynthesis via de novo pathway; AMP from IMP: step 1/2.</text>
</comment>
<dbReference type="InterPro" id="IPR042110">
    <property type="entry name" value="Adenylosuccinate_synth_dom2"/>
</dbReference>
<evidence type="ECO:0000256" key="3">
    <source>
        <dbReference type="ARBA" id="ARBA00022490"/>
    </source>
</evidence>
<evidence type="ECO:0000256" key="7">
    <source>
        <dbReference type="ARBA" id="ARBA00022755"/>
    </source>
</evidence>
<gene>
    <name evidence="11" type="ORF">FZEAL_5559</name>
</gene>
<comment type="cofactor">
    <cofactor evidence="10">
        <name>Mg(2+)</name>
        <dbReference type="ChEBI" id="CHEBI:18420"/>
    </cofactor>
    <text evidence="10">Binds 1 Mg(2+) ion per subunit.</text>
</comment>
<evidence type="ECO:0000256" key="9">
    <source>
        <dbReference type="ARBA" id="ARBA00023134"/>
    </source>
</evidence>
<reference evidence="11" key="2">
    <citation type="submission" date="2020-05" db="EMBL/GenBank/DDBJ databases">
        <authorList>
            <person name="Kim H.-S."/>
            <person name="Proctor R.H."/>
            <person name="Brown D.W."/>
        </authorList>
    </citation>
    <scope>NUCLEOTIDE SEQUENCE</scope>
    <source>
        <strain evidence="11">NRRL 22465</strain>
    </source>
</reference>
<evidence type="ECO:0000256" key="1">
    <source>
        <dbReference type="ARBA" id="ARBA00003779"/>
    </source>
</evidence>
<comment type="subcellular location">
    <subcellularLocation>
        <location evidence="10">Cytoplasm</location>
    </subcellularLocation>
</comment>
<feature type="binding site" evidence="10">
    <location>
        <begin position="70"/>
        <end position="73"/>
    </location>
    <ligand>
        <name>IMP</name>
        <dbReference type="ChEBI" id="CHEBI:58053"/>
    </ligand>
</feature>
<dbReference type="GO" id="GO:0005737">
    <property type="term" value="C:cytoplasm"/>
    <property type="evidence" value="ECO:0007669"/>
    <property type="project" value="UniProtKB-SubCell"/>
</dbReference>
<feature type="binding site" evidence="10">
    <location>
        <begin position="377"/>
        <end position="379"/>
    </location>
    <ligand>
        <name>GTP</name>
        <dbReference type="ChEBI" id="CHEBI:37565"/>
    </ligand>
</feature>
<dbReference type="GO" id="GO:0004019">
    <property type="term" value="F:adenylosuccinate synthase activity"/>
    <property type="evidence" value="ECO:0007669"/>
    <property type="project" value="UniProtKB-UniRule"/>
</dbReference>
<comment type="function">
    <text evidence="10">Plays an important role in the de novo pathway and in the salvage pathway of purine nucleotide biosynthesis. Catalyzes the first commited step in the biosynthesis of AMP from IMP.</text>
</comment>
<evidence type="ECO:0000256" key="4">
    <source>
        <dbReference type="ARBA" id="ARBA00022598"/>
    </source>
</evidence>
<evidence type="ECO:0000313" key="12">
    <source>
        <dbReference type="Proteomes" id="UP000635477"/>
    </source>
</evidence>
<organism evidence="11 12">
    <name type="scientific">Fusarium zealandicum</name>
    <dbReference type="NCBI Taxonomy" id="1053134"/>
    <lineage>
        <taxon>Eukaryota</taxon>
        <taxon>Fungi</taxon>
        <taxon>Dikarya</taxon>
        <taxon>Ascomycota</taxon>
        <taxon>Pezizomycotina</taxon>
        <taxon>Sordariomycetes</taxon>
        <taxon>Hypocreomycetidae</taxon>
        <taxon>Hypocreales</taxon>
        <taxon>Nectriaceae</taxon>
        <taxon>Fusarium</taxon>
        <taxon>Fusarium staphyleae species complex</taxon>
    </lineage>
</organism>
<feature type="active site" description="Proton donor" evidence="10">
    <location>
        <position position="73"/>
    </location>
</feature>
<proteinExistence type="inferred from homology"/>
<feature type="binding site" evidence="10">
    <location>
        <position position="165"/>
    </location>
    <ligand>
        <name>IMP</name>
        <dbReference type="ChEBI" id="CHEBI:58053"/>
    </ligand>
</feature>
<dbReference type="EC" id="6.3.4.4" evidence="10"/>
<keyword evidence="8 10" id="KW-0460">Magnesium</keyword>
<evidence type="ECO:0000256" key="10">
    <source>
        <dbReference type="HAMAP-Rule" id="MF_03125"/>
    </source>
</evidence>
<feature type="binding site" evidence="10">
    <location>
        <position position="351"/>
    </location>
    <ligand>
        <name>GTP</name>
        <dbReference type="ChEBI" id="CHEBI:37565"/>
    </ligand>
</feature>
<dbReference type="InterPro" id="IPR027417">
    <property type="entry name" value="P-loop_NTPase"/>
</dbReference>
<feature type="binding site" evidence="10">
    <location>
        <position position="192"/>
    </location>
    <ligand>
        <name>IMP</name>
        <dbReference type="ChEBI" id="CHEBI:58053"/>
        <note>ligand shared between dimeric partners</note>
    </ligand>
</feature>
<feature type="binding site" evidence="10">
    <location>
        <position position="285"/>
    </location>
    <ligand>
        <name>IMP</name>
        <dbReference type="ChEBI" id="CHEBI:58053"/>
    </ligand>
</feature>
<dbReference type="GO" id="GO:0044208">
    <property type="term" value="P:'de novo' AMP biosynthetic process"/>
    <property type="evidence" value="ECO:0007669"/>
    <property type="project" value="UniProtKB-UniRule"/>
</dbReference>
<keyword evidence="12" id="KW-1185">Reference proteome</keyword>
<dbReference type="NCBIfam" id="NF002223">
    <property type="entry name" value="PRK01117.1"/>
    <property type="match status" value="1"/>
</dbReference>
<dbReference type="GO" id="GO:0000287">
    <property type="term" value="F:magnesium ion binding"/>
    <property type="evidence" value="ECO:0007669"/>
    <property type="project" value="UniProtKB-UniRule"/>
</dbReference>
<keyword evidence="4 10" id="KW-0436">Ligase</keyword>
<evidence type="ECO:0000256" key="5">
    <source>
        <dbReference type="ARBA" id="ARBA00022723"/>
    </source>
</evidence>
<dbReference type="EMBL" id="JABEYC010000403">
    <property type="protein sequence ID" value="KAF4977994.1"/>
    <property type="molecule type" value="Genomic_DNA"/>
</dbReference>
<dbReference type="AlphaFoldDB" id="A0A8H4XJP0"/>
<evidence type="ECO:0000313" key="11">
    <source>
        <dbReference type="EMBL" id="KAF4977994.1"/>
    </source>
</evidence>
<dbReference type="Gene3D" id="1.10.300.10">
    <property type="entry name" value="Adenylosuccinate Synthetase, subunit A, domain 2"/>
    <property type="match status" value="1"/>
</dbReference>
<dbReference type="Gene3D" id="3.40.440.10">
    <property type="entry name" value="Adenylosuccinate Synthetase, subunit A, domain 1"/>
    <property type="match status" value="1"/>
</dbReference>
<dbReference type="InterPro" id="IPR042111">
    <property type="entry name" value="Adenylosuccinate_synth_dom3"/>
</dbReference>
<comment type="catalytic activity">
    <reaction evidence="10">
        <text>IMP + L-aspartate + GTP = N(6)-(1,2-dicarboxyethyl)-AMP + GDP + phosphate + 2 H(+)</text>
        <dbReference type="Rhea" id="RHEA:15753"/>
        <dbReference type="ChEBI" id="CHEBI:15378"/>
        <dbReference type="ChEBI" id="CHEBI:29991"/>
        <dbReference type="ChEBI" id="CHEBI:37565"/>
        <dbReference type="ChEBI" id="CHEBI:43474"/>
        <dbReference type="ChEBI" id="CHEBI:57567"/>
        <dbReference type="ChEBI" id="CHEBI:58053"/>
        <dbReference type="ChEBI" id="CHEBI:58189"/>
        <dbReference type="EC" id="6.3.4.4"/>
    </reaction>
</comment>
<keyword evidence="9 10" id="KW-0342">GTP-binding</keyword>
<evidence type="ECO:0000256" key="8">
    <source>
        <dbReference type="ARBA" id="ARBA00022842"/>
    </source>
</evidence>
<feature type="binding site" evidence="10">
    <location>
        <position position="270"/>
    </location>
    <ligand>
        <name>IMP</name>
        <dbReference type="ChEBI" id="CHEBI:58053"/>
    </ligand>
</feature>